<keyword evidence="1" id="KW-0472">Membrane</keyword>
<gene>
    <name evidence="2" type="ORF">TSACC_3384</name>
</gene>
<proteinExistence type="predicted"/>
<keyword evidence="1" id="KW-1133">Transmembrane helix</keyword>
<reference evidence="3" key="1">
    <citation type="journal article" date="2017" name="Genome Announc.">
        <title>Draft Genome Sequence of Terrimicrobium sacchariphilum NM-5T, a Facultative Anaerobic Soil Bacterium of the Class Spartobacteria.</title>
        <authorList>
            <person name="Qiu Y.L."/>
            <person name="Tourlousse D.M."/>
            <person name="Matsuura N."/>
            <person name="Ohashi A."/>
            <person name="Sekiguchi Y."/>
        </authorList>
    </citation>
    <scope>NUCLEOTIDE SEQUENCE [LARGE SCALE GENOMIC DNA]</scope>
    <source>
        <strain evidence="3">NM-5</strain>
    </source>
</reference>
<dbReference type="RefSeq" id="WP_075081141.1">
    <property type="nucleotide sequence ID" value="NZ_BDCO01000003.1"/>
</dbReference>
<feature type="transmembrane region" description="Helical" evidence="1">
    <location>
        <begin position="96"/>
        <end position="119"/>
    </location>
</feature>
<feature type="transmembrane region" description="Helical" evidence="1">
    <location>
        <begin position="131"/>
        <end position="150"/>
    </location>
</feature>
<name>A0A146GCK4_TERSA</name>
<protein>
    <submittedName>
        <fullName evidence="2">Uncharacterized protein</fullName>
    </submittedName>
</protein>
<dbReference type="STRING" id="690879.TSACC_3384"/>
<evidence type="ECO:0000313" key="3">
    <source>
        <dbReference type="Proteomes" id="UP000076023"/>
    </source>
</evidence>
<keyword evidence="3" id="KW-1185">Reference proteome</keyword>
<keyword evidence="1" id="KW-0812">Transmembrane</keyword>
<evidence type="ECO:0000256" key="1">
    <source>
        <dbReference type="SAM" id="Phobius"/>
    </source>
</evidence>
<evidence type="ECO:0000313" key="2">
    <source>
        <dbReference type="EMBL" id="GAT35319.1"/>
    </source>
</evidence>
<dbReference type="EMBL" id="BDCO01000003">
    <property type="protein sequence ID" value="GAT35319.1"/>
    <property type="molecule type" value="Genomic_DNA"/>
</dbReference>
<dbReference type="Proteomes" id="UP000076023">
    <property type="component" value="Unassembled WGS sequence"/>
</dbReference>
<organism evidence="2 3">
    <name type="scientific">Terrimicrobium sacchariphilum</name>
    <dbReference type="NCBI Taxonomy" id="690879"/>
    <lineage>
        <taxon>Bacteria</taxon>
        <taxon>Pseudomonadati</taxon>
        <taxon>Verrucomicrobiota</taxon>
        <taxon>Terrimicrobiia</taxon>
        <taxon>Terrimicrobiales</taxon>
        <taxon>Terrimicrobiaceae</taxon>
        <taxon>Terrimicrobium</taxon>
    </lineage>
</organism>
<dbReference type="OrthoDB" id="653003at2"/>
<accession>A0A146GCK4</accession>
<sequence length="174" mass="19506">MSEAPATLSVEVRSLDEMLDADGSPLLELRIHPDVARSLRTHAERLHAKTPVEIEVIVPGEDLSRRTEAETAIHWHFHEEEIDAGEELRELGRKGFWNVLIAMVVVAIFVCLSEAVLRLGEGRIVSVLSESLIIVAWVTLWGPAETLLFARFPVHRRRAIARALSQAPVKLRAR</sequence>
<dbReference type="InParanoid" id="A0A146GCK4"/>
<dbReference type="AlphaFoldDB" id="A0A146GCK4"/>
<comment type="caution">
    <text evidence="2">The sequence shown here is derived from an EMBL/GenBank/DDBJ whole genome shotgun (WGS) entry which is preliminary data.</text>
</comment>